<evidence type="ECO:0000313" key="2">
    <source>
        <dbReference type="Proteomes" id="UP001157502"/>
    </source>
</evidence>
<sequence>MKTSNQIDVFPDVHPEKDGVEKPNLNAFMDECLWRISEKLSTMDVILNHGLKKHSDGPENELYNIDRVEESGECFQRFTKNKIRVKKSQKSKGRTWMLTR</sequence>
<accession>A0ACC2H0S6</accession>
<name>A0ACC2H0S6_DALPE</name>
<reference evidence="1" key="1">
    <citation type="submission" date="2021-05" db="EMBL/GenBank/DDBJ databases">
        <authorList>
            <person name="Pan Q."/>
            <person name="Jouanno E."/>
            <person name="Zahm M."/>
            <person name="Klopp C."/>
            <person name="Cabau C."/>
            <person name="Louis A."/>
            <person name="Berthelot C."/>
            <person name="Parey E."/>
            <person name="Roest Crollius H."/>
            <person name="Montfort J."/>
            <person name="Robinson-Rechavi M."/>
            <person name="Bouchez O."/>
            <person name="Lampietro C."/>
            <person name="Lopez Roques C."/>
            <person name="Donnadieu C."/>
            <person name="Postlethwait J."/>
            <person name="Bobe J."/>
            <person name="Dillon D."/>
            <person name="Chandos A."/>
            <person name="von Hippel F."/>
            <person name="Guiguen Y."/>
        </authorList>
    </citation>
    <scope>NUCLEOTIDE SEQUENCE</scope>
    <source>
        <strain evidence="1">YG-Jan2019</strain>
    </source>
</reference>
<proteinExistence type="predicted"/>
<dbReference type="EMBL" id="CM055734">
    <property type="protein sequence ID" value="KAJ8009542.1"/>
    <property type="molecule type" value="Genomic_DNA"/>
</dbReference>
<protein>
    <submittedName>
        <fullName evidence="1">Uncharacterized protein</fullName>
    </submittedName>
</protein>
<dbReference type="Proteomes" id="UP001157502">
    <property type="component" value="Chromosome 7"/>
</dbReference>
<evidence type="ECO:0000313" key="1">
    <source>
        <dbReference type="EMBL" id="KAJ8009542.1"/>
    </source>
</evidence>
<gene>
    <name evidence="1" type="ORF">DPEC_G00089960</name>
</gene>
<comment type="caution">
    <text evidence="1">The sequence shown here is derived from an EMBL/GenBank/DDBJ whole genome shotgun (WGS) entry which is preliminary data.</text>
</comment>
<organism evidence="1 2">
    <name type="scientific">Dallia pectoralis</name>
    <name type="common">Alaska blackfish</name>
    <dbReference type="NCBI Taxonomy" id="75939"/>
    <lineage>
        <taxon>Eukaryota</taxon>
        <taxon>Metazoa</taxon>
        <taxon>Chordata</taxon>
        <taxon>Craniata</taxon>
        <taxon>Vertebrata</taxon>
        <taxon>Euteleostomi</taxon>
        <taxon>Actinopterygii</taxon>
        <taxon>Neopterygii</taxon>
        <taxon>Teleostei</taxon>
        <taxon>Protacanthopterygii</taxon>
        <taxon>Esociformes</taxon>
        <taxon>Umbridae</taxon>
        <taxon>Dallia</taxon>
    </lineage>
</organism>
<keyword evidence="2" id="KW-1185">Reference proteome</keyword>